<dbReference type="PANTHER" id="PTHR38644:SF1">
    <property type="entry name" value="EXPRESSED PROTEIN"/>
    <property type="match status" value="1"/>
</dbReference>
<dbReference type="Pfam" id="PF23868">
    <property type="entry name" value="Mmc1_C"/>
    <property type="match status" value="1"/>
</dbReference>
<feature type="domain" description="Mmc1 C-terminal" evidence="1">
    <location>
        <begin position="393"/>
        <end position="590"/>
    </location>
</feature>
<gene>
    <name evidence="2" type="ORF">CMQ_8122</name>
</gene>
<dbReference type="Pfam" id="PF23867">
    <property type="entry name" value="Mmc1_N"/>
    <property type="match status" value="1"/>
</dbReference>
<organism evidence="3">
    <name type="scientific">Grosmannia clavigera (strain kw1407 / UAMH 11150)</name>
    <name type="common">Blue stain fungus</name>
    <name type="synonym">Graphiocladiella clavigera</name>
    <dbReference type="NCBI Taxonomy" id="655863"/>
    <lineage>
        <taxon>Eukaryota</taxon>
        <taxon>Fungi</taxon>
        <taxon>Dikarya</taxon>
        <taxon>Ascomycota</taxon>
        <taxon>Pezizomycotina</taxon>
        <taxon>Sordariomycetes</taxon>
        <taxon>Sordariomycetidae</taxon>
        <taxon>Ophiostomatales</taxon>
        <taxon>Ophiostomataceae</taxon>
        <taxon>Leptographium</taxon>
    </lineage>
</organism>
<keyword evidence="3" id="KW-1185">Reference proteome</keyword>
<dbReference type="GeneID" id="25981743"/>
<dbReference type="Proteomes" id="UP000007796">
    <property type="component" value="Unassembled WGS sequence"/>
</dbReference>
<dbReference type="OrthoDB" id="5319015at2759"/>
<dbReference type="HOGENOM" id="CLU_023613_1_0_1"/>
<dbReference type="STRING" id="655863.F0XL00"/>
<dbReference type="RefSeq" id="XP_014171138.1">
    <property type="nucleotide sequence ID" value="XM_014315663.1"/>
</dbReference>
<accession>F0XL00</accession>
<name>F0XL00_GROCL</name>
<evidence type="ECO:0000259" key="1">
    <source>
        <dbReference type="Pfam" id="PF23868"/>
    </source>
</evidence>
<evidence type="ECO:0000313" key="3">
    <source>
        <dbReference type="Proteomes" id="UP000007796"/>
    </source>
</evidence>
<dbReference type="PANTHER" id="PTHR38644">
    <property type="entry name" value="EXPRESSED PROTEIN"/>
    <property type="match status" value="1"/>
</dbReference>
<evidence type="ECO:0000313" key="2">
    <source>
        <dbReference type="EMBL" id="EFX01656.1"/>
    </source>
</evidence>
<reference evidence="2 3" key="1">
    <citation type="journal article" date="2011" name="Proc. Natl. Acad. Sci. U.S.A.">
        <title>Genome and transcriptome analyses of the mountain pine beetle-fungal symbiont Grosmannia clavigera, a lodgepole pine pathogen.</title>
        <authorList>
            <person name="DiGuistini S."/>
            <person name="Wang Y."/>
            <person name="Liao N.Y."/>
            <person name="Taylor G."/>
            <person name="Tanguay P."/>
            <person name="Feau N."/>
            <person name="Henrissat B."/>
            <person name="Chan S.K."/>
            <person name="Hesse-Orce U."/>
            <person name="Alamouti S.M."/>
            <person name="Tsui C.K.M."/>
            <person name="Docking R.T."/>
            <person name="Levasseur A."/>
            <person name="Haridas S."/>
            <person name="Robertson G."/>
            <person name="Birol I."/>
            <person name="Holt R.A."/>
            <person name="Marra M.A."/>
            <person name="Hamelin R.C."/>
            <person name="Hirst M."/>
            <person name="Jones S.J.M."/>
            <person name="Bohlmann J."/>
            <person name="Breuil C."/>
        </authorList>
    </citation>
    <scope>NUCLEOTIDE SEQUENCE [LARGE SCALE GENOMIC DNA]</scope>
    <source>
        <strain evidence="3">kw1407 / UAMH 11150</strain>
    </source>
</reference>
<dbReference type="EMBL" id="GL629788">
    <property type="protein sequence ID" value="EFX01656.1"/>
    <property type="molecule type" value="Genomic_DNA"/>
</dbReference>
<proteinExistence type="predicted"/>
<dbReference type="eggNOG" id="ENOG502RY8K">
    <property type="taxonomic scope" value="Eukaryota"/>
</dbReference>
<protein>
    <recommendedName>
        <fullName evidence="1">Mmc1 C-terminal domain-containing protein</fullName>
    </recommendedName>
</protein>
<dbReference type="InParanoid" id="F0XL00"/>
<dbReference type="AlphaFoldDB" id="F0XL00"/>
<sequence>MPPRLRLRPPLSRSHVVVTTPRTARLPPACLFCSGGRRRVGFPAAVSRFQRAVSTAAAADGMPASVTPAQARANLEAALCELQKHAGVLTNLPRLQLAIRGLQQQPGHETIRVAVLGLANKNDSSRAGQTAKELLRLVLADPLKSEEVWETRLAVHDARQPLVVRVQGGTVRLSRDGEAAELLVSSPSLKDSNMEFLVMESSLAMPTAPHGFEGQTETFAETVLVPTVDIPASSDGRYTSVATPVHQALIVTDGILGAAAVAKMPLLESKDEILAVVQLRNRDAADLAGCSFVTYDGRSSAQAIGLFRESVANALAYETRWRQSGMPTIIDWLRAGAANRTDGSTKPPVRQLVASVLRHALANIQDAEAKQLAKTNGPDAGQLPAGSFAALNGALAGWAEKAHAELQQQLDLAFSSRRWRKLGWWKLFWRVDDVTMLSAGLVAQRFLPAAEQEMVYLAGRFEEAARLAQPPRPDGEPASLVLYAAPIVLTRSADTSPPTRWPTHIAFTRRYLLDETVPALQALAQKLVLQTATTSGMTTALAVLTYLSSLGSYEAGAVAALGLVWSLGRMQRQWETARDFWESEVREEGRKAVRSVEASAADTLDRTRAAATDEQHCDRVLQDLRQARELVRKAEEALQQLQ</sequence>
<dbReference type="InterPro" id="IPR056196">
    <property type="entry name" value="Mmc1_C"/>
</dbReference>